<dbReference type="PROSITE" id="PS50089">
    <property type="entry name" value="ZF_RING_2"/>
    <property type="match status" value="1"/>
</dbReference>
<dbReference type="VEuPathDB" id="FungiDB:AB675_5329"/>
<sequence length="1076" mass="117769">MSNYQEYLPNFFPRLRDQARRFSESSPSLGPFQLPPFPQVPDFSAWTARFWNNTSPPPDSAEAVGSESTVQALARTIQLWTQQLNSDPFSPPLEPLLDSPQPTPRDATTTEFPPLETETTPARPARLEDVRANSETSLNPARRLVNRSRMFSDPSREHSQSDPLAVSNFTQTSQPQPDQGSSDVYMEDGYVRRRDGSDTLPEDDGMGPVRQRINAIWTGPGTPMEKSQLIHVLMNERHKAMQKDKRPARSRAPTEYQASNTTTQEQFAFRLTERDLQPSYAPLNEEEIEAGITERSLGCSHYRRNVKMQCFTCNKWYACRLCHDAAENHVLPRRDTKFMLCMLCQTPQAVSQTCNACGEDAAYYYCAICKLWNNDPRKSIYHCNDCGLCRVGQGIGKDYFHCKTCAACMSIRFQDEHRCIEHSTKCDCPICGEYLFDSTSPISFMRCGHSIHTSCFKELCAITYKCPICSKSVENMASQFQRLERHIESQPMPPEYANKKAYVFCNDCLNKGASTYHWLGTKCIFCDSFNTVQLEMVGEASTVQLQIQEQAQTHLNEAGLAESSMTASQTHTPVTDLDQQPPYPISDTLSPRRPVPAQARPSTASINNAATTAPVATSPQVHSRSARSPSPVVSSYFGTGETQSQRSSTPTTMGTTASAAMSSAAAMAAAAGAEFARRISSVGRATPGVDDEDEEMDFWGAAKQVHRKPPDMTSTTPQNRAALITEPKAHPFQITTYPYHRPQANEITIRNRAAAVNPTAVGIQSLGILVKDYPAVVGCDVAGEIVEVGAGVKGWEVGDRVVGAATPLDTRDDGKEGVVYHRAGFQEYVVVKLPQIAKIPEGVEYEDACVLPLGLITAASCLFVDGLLGLGLPKVDASAEKPGTGKTLIVWAASSSVGCCGVQLASQAGYTVVGVASKRNHAMVKEAGAAVCFDQGDADVVEQIVQYLKETKAEVAGAYDGISKEETIVPLSEILHQHKEAGFECRKFIAGVFFDAEKYAKHGVEVKLNFAYTLETQKELVGKVWEWVGAALADGRLKCLPPKKIVGEGKGLEGCQAGMDELAGGKISGAKVVVKL</sequence>
<evidence type="ECO:0000256" key="7">
    <source>
        <dbReference type="SAM" id="MobiDB-lite"/>
    </source>
</evidence>
<feature type="compositionally biased region" description="Low complexity" evidence="7">
    <location>
        <begin position="602"/>
        <end position="613"/>
    </location>
</feature>
<feature type="domain" description="CHY-type" evidence="9">
    <location>
        <begin position="292"/>
        <end position="359"/>
    </location>
</feature>
<feature type="region of interest" description="Disordered" evidence="7">
    <location>
        <begin position="562"/>
        <end position="655"/>
    </location>
</feature>
<dbReference type="InterPro" id="IPR037274">
    <property type="entry name" value="Znf_CHY_sf"/>
</dbReference>
<feature type="region of interest" description="Disordered" evidence="7">
    <location>
        <begin position="240"/>
        <end position="264"/>
    </location>
</feature>
<dbReference type="GO" id="GO:0008270">
    <property type="term" value="F:zinc ion binding"/>
    <property type="evidence" value="ECO:0007669"/>
    <property type="project" value="UniProtKB-KW"/>
</dbReference>
<evidence type="ECO:0000256" key="4">
    <source>
        <dbReference type="ARBA" id="ARBA00022833"/>
    </source>
</evidence>
<feature type="compositionally biased region" description="Polar residues" evidence="7">
    <location>
        <begin position="167"/>
        <end position="182"/>
    </location>
</feature>
<keyword evidence="4" id="KW-0862">Zinc</keyword>
<dbReference type="STRING" id="1664694.A0A0N0NNV6"/>
<dbReference type="SMART" id="SM00184">
    <property type="entry name" value="RING"/>
    <property type="match status" value="1"/>
</dbReference>
<dbReference type="SUPFAM" id="SSF161219">
    <property type="entry name" value="CHY zinc finger-like"/>
    <property type="match status" value="1"/>
</dbReference>
<dbReference type="SUPFAM" id="SSF51735">
    <property type="entry name" value="NAD(P)-binding Rossmann-fold domains"/>
    <property type="match status" value="1"/>
</dbReference>
<keyword evidence="12" id="KW-1185">Reference proteome</keyword>
<dbReference type="GO" id="GO:0006511">
    <property type="term" value="P:ubiquitin-dependent protein catabolic process"/>
    <property type="evidence" value="ECO:0007669"/>
    <property type="project" value="TreeGrafter"/>
</dbReference>
<dbReference type="PROSITE" id="PS51266">
    <property type="entry name" value="ZF_CHY"/>
    <property type="match status" value="1"/>
</dbReference>
<keyword evidence="5" id="KW-0560">Oxidoreductase</keyword>
<dbReference type="EMBL" id="LFJN01000008">
    <property type="protein sequence ID" value="KPI42031.1"/>
    <property type="molecule type" value="Genomic_DNA"/>
</dbReference>
<dbReference type="SUPFAM" id="SSF50129">
    <property type="entry name" value="GroES-like"/>
    <property type="match status" value="1"/>
</dbReference>
<dbReference type="Gene3D" id="2.20.28.10">
    <property type="match status" value="1"/>
</dbReference>
<feature type="compositionally biased region" description="Low complexity" evidence="7">
    <location>
        <begin position="626"/>
        <end position="635"/>
    </location>
</feature>
<dbReference type="InterPro" id="IPR001841">
    <property type="entry name" value="Znf_RING"/>
</dbReference>
<evidence type="ECO:0000259" key="10">
    <source>
        <dbReference type="PROSITE" id="PS51270"/>
    </source>
</evidence>
<dbReference type="AlphaFoldDB" id="A0A0N0NNV6"/>
<evidence type="ECO:0000259" key="8">
    <source>
        <dbReference type="PROSITE" id="PS50089"/>
    </source>
</evidence>
<dbReference type="GO" id="GO:0005634">
    <property type="term" value="C:nucleus"/>
    <property type="evidence" value="ECO:0007669"/>
    <property type="project" value="TreeGrafter"/>
</dbReference>
<accession>A0A0N0NNV6</accession>
<evidence type="ECO:0000256" key="6">
    <source>
        <dbReference type="PROSITE-ProRule" id="PRU00601"/>
    </source>
</evidence>
<protein>
    <submittedName>
        <fullName evidence="11">Putative RING finger protein</fullName>
    </submittedName>
</protein>
<dbReference type="Gene3D" id="3.30.40.10">
    <property type="entry name" value="Zinc/RING finger domain, C3HC4 (zinc finger)"/>
    <property type="match status" value="1"/>
</dbReference>
<evidence type="ECO:0000256" key="3">
    <source>
        <dbReference type="ARBA" id="ARBA00022771"/>
    </source>
</evidence>
<name>A0A0N0NNV6_9EURO</name>
<dbReference type="InterPro" id="IPR037275">
    <property type="entry name" value="Znf_CTCHY_sf"/>
</dbReference>
<dbReference type="CDD" id="cd08249">
    <property type="entry name" value="enoyl_reductase_like"/>
    <property type="match status" value="1"/>
</dbReference>
<evidence type="ECO:0000256" key="2">
    <source>
        <dbReference type="ARBA" id="ARBA00022723"/>
    </source>
</evidence>
<dbReference type="InterPro" id="IPR013154">
    <property type="entry name" value="ADH-like_N"/>
</dbReference>
<proteinExistence type="inferred from homology"/>
<dbReference type="GO" id="GO:0016651">
    <property type="term" value="F:oxidoreductase activity, acting on NAD(P)H"/>
    <property type="evidence" value="ECO:0007669"/>
    <property type="project" value="InterPro"/>
</dbReference>
<reference evidence="11 12" key="1">
    <citation type="submission" date="2015-06" db="EMBL/GenBank/DDBJ databases">
        <title>Draft genome of the ant-associated black yeast Phialophora attae CBS 131958.</title>
        <authorList>
            <person name="Moreno L.F."/>
            <person name="Stielow B.J."/>
            <person name="de Hoog S."/>
            <person name="Vicente V.A."/>
            <person name="Weiss V.A."/>
            <person name="de Vries M."/>
            <person name="Cruz L.M."/>
            <person name="Souza E.M."/>
        </authorList>
    </citation>
    <scope>NUCLEOTIDE SEQUENCE [LARGE SCALE GENOMIC DNA]</scope>
    <source>
        <strain evidence="11 12">CBS 131958</strain>
    </source>
</reference>
<dbReference type="Pfam" id="PF14599">
    <property type="entry name" value="zinc_ribbon_6"/>
    <property type="match status" value="1"/>
</dbReference>
<dbReference type="OrthoDB" id="411372at2759"/>
<evidence type="ECO:0000256" key="1">
    <source>
        <dbReference type="ARBA" id="ARBA00008072"/>
    </source>
</evidence>
<feature type="domain" description="CTCHY-type" evidence="10">
    <location>
        <begin position="361"/>
        <end position="427"/>
    </location>
</feature>
<dbReference type="PANTHER" id="PTHR21319">
    <property type="entry name" value="RING FINGER AND CHY ZINC FINGER DOMAIN-CONTAINING PROTEIN 1"/>
    <property type="match status" value="1"/>
</dbReference>
<dbReference type="InterPro" id="IPR039512">
    <property type="entry name" value="RCHY1_zinc-ribbon"/>
</dbReference>
<dbReference type="Gene3D" id="3.40.50.720">
    <property type="entry name" value="NAD(P)-binding Rossmann-like Domain"/>
    <property type="match status" value="1"/>
</dbReference>
<comment type="caution">
    <text evidence="11">The sequence shown here is derived from an EMBL/GenBank/DDBJ whole genome shotgun (WGS) entry which is preliminary data.</text>
</comment>
<feature type="compositionally biased region" description="Polar residues" evidence="7">
    <location>
        <begin position="563"/>
        <end position="573"/>
    </location>
</feature>
<feature type="compositionally biased region" description="Low complexity" evidence="7">
    <location>
        <begin position="109"/>
        <end position="121"/>
    </location>
</feature>
<dbReference type="Gene3D" id="3.90.180.10">
    <property type="entry name" value="Medium-chain alcohol dehydrogenases, catalytic domain"/>
    <property type="match status" value="1"/>
</dbReference>
<dbReference type="Pfam" id="PF08240">
    <property type="entry name" value="ADH_N"/>
    <property type="match status" value="1"/>
</dbReference>
<dbReference type="Proteomes" id="UP000038010">
    <property type="component" value="Unassembled WGS sequence"/>
</dbReference>
<evidence type="ECO:0000313" key="11">
    <source>
        <dbReference type="EMBL" id="KPI42031.1"/>
    </source>
</evidence>
<dbReference type="InterPro" id="IPR047122">
    <property type="entry name" value="Trans-enoyl_RdTase-like"/>
</dbReference>
<feature type="region of interest" description="Disordered" evidence="7">
    <location>
        <begin position="85"/>
        <end position="187"/>
    </location>
</feature>
<dbReference type="SUPFAM" id="SSF161245">
    <property type="entry name" value="Zinc hairpin stack"/>
    <property type="match status" value="1"/>
</dbReference>
<keyword evidence="3 6" id="KW-0863">Zinc-finger</keyword>
<dbReference type="InterPro" id="IPR013083">
    <property type="entry name" value="Znf_RING/FYVE/PHD"/>
</dbReference>
<keyword evidence="2" id="KW-0479">Metal-binding</keyword>
<dbReference type="Pfam" id="PF13639">
    <property type="entry name" value="zf-RING_2"/>
    <property type="match status" value="1"/>
</dbReference>
<evidence type="ECO:0000313" key="12">
    <source>
        <dbReference type="Proteomes" id="UP000038010"/>
    </source>
</evidence>
<dbReference type="CDD" id="cd16464">
    <property type="entry name" value="RING-H2_Pirh2-like"/>
    <property type="match status" value="1"/>
</dbReference>
<dbReference type="InterPro" id="IPR020843">
    <property type="entry name" value="ER"/>
</dbReference>
<dbReference type="GO" id="GO:0061630">
    <property type="term" value="F:ubiquitin protein ligase activity"/>
    <property type="evidence" value="ECO:0007669"/>
    <property type="project" value="TreeGrafter"/>
</dbReference>
<gene>
    <name evidence="11" type="ORF">AB675_5329</name>
</gene>
<dbReference type="RefSeq" id="XP_018001994.1">
    <property type="nucleotide sequence ID" value="XM_018145535.1"/>
</dbReference>
<dbReference type="Pfam" id="PF05495">
    <property type="entry name" value="zf-CHY"/>
    <property type="match status" value="1"/>
</dbReference>
<dbReference type="GeneID" id="28737415"/>
<dbReference type="InterPro" id="IPR036291">
    <property type="entry name" value="NAD(P)-bd_dom_sf"/>
</dbReference>
<dbReference type="InterPro" id="IPR011032">
    <property type="entry name" value="GroES-like_sf"/>
</dbReference>
<comment type="similarity">
    <text evidence="1">Belongs to the zinc-containing alcohol dehydrogenase family.</text>
</comment>
<dbReference type="InterPro" id="IPR017921">
    <property type="entry name" value="Znf_CTCHY"/>
</dbReference>
<evidence type="ECO:0000256" key="5">
    <source>
        <dbReference type="ARBA" id="ARBA00023002"/>
    </source>
</evidence>
<feature type="compositionally biased region" description="Polar residues" evidence="7">
    <location>
        <begin position="636"/>
        <end position="646"/>
    </location>
</feature>
<dbReference type="PANTHER" id="PTHR21319:SF0">
    <property type="entry name" value="AND RING FINGER DOMAIN PROTEIN, PUTATIVE (AFU_ORTHOLOGUE AFUA_1G08900)-RELATED"/>
    <property type="match status" value="1"/>
</dbReference>
<dbReference type="SUPFAM" id="SSF57850">
    <property type="entry name" value="RING/U-box"/>
    <property type="match status" value="1"/>
</dbReference>
<dbReference type="InterPro" id="IPR008913">
    <property type="entry name" value="Znf_CHY"/>
</dbReference>
<dbReference type="SMART" id="SM00829">
    <property type="entry name" value="PKS_ER"/>
    <property type="match status" value="1"/>
</dbReference>
<organism evidence="11 12">
    <name type="scientific">Cyphellophora attinorum</name>
    <dbReference type="NCBI Taxonomy" id="1664694"/>
    <lineage>
        <taxon>Eukaryota</taxon>
        <taxon>Fungi</taxon>
        <taxon>Dikarya</taxon>
        <taxon>Ascomycota</taxon>
        <taxon>Pezizomycotina</taxon>
        <taxon>Eurotiomycetes</taxon>
        <taxon>Chaetothyriomycetidae</taxon>
        <taxon>Chaetothyriales</taxon>
        <taxon>Cyphellophoraceae</taxon>
        <taxon>Cyphellophora</taxon>
    </lineage>
</organism>
<evidence type="ECO:0000259" key="9">
    <source>
        <dbReference type="PROSITE" id="PS51266"/>
    </source>
</evidence>
<dbReference type="GO" id="GO:0016567">
    <property type="term" value="P:protein ubiquitination"/>
    <property type="evidence" value="ECO:0007669"/>
    <property type="project" value="TreeGrafter"/>
</dbReference>
<dbReference type="PROSITE" id="PS51270">
    <property type="entry name" value="ZF_CTCHY"/>
    <property type="match status" value="1"/>
</dbReference>
<feature type="domain" description="RING-type" evidence="8">
    <location>
        <begin position="428"/>
        <end position="470"/>
    </location>
</feature>